<feature type="chain" id="PRO_5001600637" description="6-Cys domain-containing protein" evidence="8">
    <location>
        <begin position="26"/>
        <end position="960"/>
    </location>
</feature>
<evidence type="ECO:0000256" key="8">
    <source>
        <dbReference type="SAM" id="SignalP"/>
    </source>
</evidence>
<dbReference type="GeneID" id="24564058"/>
<feature type="domain" description="6-Cys" evidence="9">
    <location>
        <begin position="831"/>
        <end position="960"/>
    </location>
</feature>
<evidence type="ECO:0000256" key="4">
    <source>
        <dbReference type="ARBA" id="ARBA00022729"/>
    </source>
</evidence>
<dbReference type="PROSITE" id="PS51701">
    <property type="entry name" value="6_CYS"/>
    <property type="match status" value="1"/>
</dbReference>
<proteinExistence type="predicted"/>
<keyword evidence="4 8" id="KW-0732">Signal</keyword>
<dbReference type="Gene3D" id="2.60.40.2860">
    <property type="match status" value="1"/>
</dbReference>
<evidence type="ECO:0000256" key="7">
    <source>
        <dbReference type="ARBA" id="ARBA00023180"/>
    </source>
</evidence>
<reference evidence="11" key="1">
    <citation type="submission" date="2014-06" db="EMBL/GenBank/DDBJ databases">
        <authorList>
            <person name="Aslett M."/>
            <person name="De Silva N."/>
        </authorList>
    </citation>
    <scope>NUCLEOTIDE SEQUENCE [LARGE SCALE GENOMIC DNA]</scope>
    <source>
        <strain evidence="11">Bond</strain>
    </source>
</reference>
<evidence type="ECO:0000313" key="11">
    <source>
        <dbReference type="Proteomes" id="UP000033188"/>
    </source>
</evidence>
<evidence type="ECO:0000256" key="3">
    <source>
        <dbReference type="ARBA" id="ARBA00022475"/>
    </source>
</evidence>
<keyword evidence="3" id="KW-1003">Cell membrane</keyword>
<keyword evidence="11" id="KW-1185">Reference proteome</keyword>
<accession>A0A061D673</accession>
<dbReference type="AlphaFoldDB" id="A0A061D673"/>
<dbReference type="GO" id="GO:0005886">
    <property type="term" value="C:plasma membrane"/>
    <property type="evidence" value="ECO:0007669"/>
    <property type="project" value="UniProtKB-SubCell"/>
</dbReference>
<dbReference type="OrthoDB" id="365660at2759"/>
<evidence type="ECO:0000313" key="10">
    <source>
        <dbReference type="EMBL" id="CDR95517.1"/>
    </source>
</evidence>
<sequence length="960" mass="106975">MGIYQVKVVFTSFIMILTSVRHIDALFCDFGGPSSSIRTNALVACHLNMEIYSVASVSCPHQVGDMEYIWHPSPTLDAPDQMNAYVSGYDALRSVAIANILHSESDIQPILLESIRSQNIIHVDVPKSEFIAITEQRLIFICGPRHMVLSDAFQRHLDRLDDAVEIQTFHRHSSSPLGQDVANMGYGMGVFYLNRGRAHLPLQGCGSRPSPLFAADNEVTVDSNTGVRSCVANPMSISPIGFVCEGRIQPEECMRSLFDQKGEVVATPEPHKYWNFDNHRPWVIAQYFDKLALPPIKGECRCIDPETGDTKATIVVRSKTDYVCDISSKIFRDRHRSIIGPWCSVVLHPGSTLTIKVPTQPVKPILMGDYYDRDIDEDVSGVPFSQLPSAYEYETEFLPNNLATLRQLKSIHDIDDYKETMYSTSLAGDALELDVSLMNRGEVTLKYNQDKPLTMRLGPNSFLFHWTLIARNKNVPDKIRAIVNVALAFTHHYQAVGCDRGSQRLFAPYVTKKYCVTKRWGNGIGETYECTYNRKLTVSWAGIHCSPDEELLPANCDSTGYDLYSNSIIGFPVSVHHATAIRMPGFQMLGFKNQNSPASYACVCVDARGYEKSRLILESSSSEQRMYIVNREEAIDNFVYHMLLPWHEAELSSEETSVKYLVLNSVSQESVVLGVGKTLFTRCTIEQGAYEDVNGDNIRPMWLPASYRNSHYTIRQTAAGPELVLASHRDSITTTPGGFEVFPMFSSPSNYELGIKSHKGAALISKDPDNTKYVPITFVCGKVPETSDVSVVTGDVLPSGGYAMSNNLHIGSSQRYKWHVVEVAVETTDPYMQGCGVTYESAELFKPETTKIHDADGQEMGCEIDIETAKEAAFYCPAPYVLDPPNCFDQVYVNGEVKNLTEISKSLIASASNHFVTLLFDSARIGPGETLHQTPPLECRCVTTKGIVLSTIQIENYYSK</sequence>
<evidence type="ECO:0000256" key="5">
    <source>
        <dbReference type="ARBA" id="ARBA00023136"/>
    </source>
</evidence>
<feature type="signal peptide" evidence="8">
    <location>
        <begin position="1"/>
        <end position="25"/>
    </location>
</feature>
<dbReference type="InterPro" id="IPR010884">
    <property type="entry name" value="6_CYS_dom"/>
</dbReference>
<dbReference type="InterPro" id="IPR038160">
    <property type="entry name" value="6_CYS_dom_sf"/>
</dbReference>
<organism evidence="10 11">
    <name type="scientific">Babesia bigemina</name>
    <dbReference type="NCBI Taxonomy" id="5866"/>
    <lineage>
        <taxon>Eukaryota</taxon>
        <taxon>Sar</taxon>
        <taxon>Alveolata</taxon>
        <taxon>Apicomplexa</taxon>
        <taxon>Aconoidasida</taxon>
        <taxon>Piroplasmida</taxon>
        <taxon>Babesiidae</taxon>
        <taxon>Babesia</taxon>
    </lineage>
</organism>
<keyword evidence="6" id="KW-1015">Disulfide bond</keyword>
<protein>
    <recommendedName>
        <fullName evidence="9">6-Cys domain-containing protein</fullName>
    </recommendedName>
</protein>
<keyword evidence="5" id="KW-0472">Membrane</keyword>
<evidence type="ECO:0000256" key="6">
    <source>
        <dbReference type="ARBA" id="ARBA00023157"/>
    </source>
</evidence>
<dbReference type="Pfam" id="PF07422">
    <property type="entry name" value="s48_45"/>
    <property type="match status" value="1"/>
</dbReference>
<dbReference type="EMBL" id="LK391708">
    <property type="protein sequence ID" value="CDR95517.1"/>
    <property type="molecule type" value="Genomic_DNA"/>
</dbReference>
<keyword evidence="7" id="KW-0325">Glycoprotein</keyword>
<comment type="subcellular location">
    <subcellularLocation>
        <location evidence="1">Cell membrane</location>
    </subcellularLocation>
    <subcellularLocation>
        <location evidence="2">Cell surface</location>
    </subcellularLocation>
</comment>
<dbReference type="KEGG" id="bbig:BBBOND_0206750"/>
<dbReference type="VEuPathDB" id="PiroplasmaDB:BBBOND_0206750"/>
<evidence type="ECO:0000259" key="9">
    <source>
        <dbReference type="PROSITE" id="PS51701"/>
    </source>
</evidence>
<dbReference type="RefSeq" id="XP_012767703.1">
    <property type="nucleotide sequence ID" value="XM_012912249.1"/>
</dbReference>
<gene>
    <name evidence="10" type="ORF">BBBOND_0206750</name>
</gene>
<evidence type="ECO:0000256" key="2">
    <source>
        <dbReference type="ARBA" id="ARBA00004241"/>
    </source>
</evidence>
<dbReference type="GO" id="GO:0009986">
    <property type="term" value="C:cell surface"/>
    <property type="evidence" value="ECO:0007669"/>
    <property type="project" value="UniProtKB-SubCell"/>
</dbReference>
<dbReference type="Proteomes" id="UP000033188">
    <property type="component" value="Chromosome 2"/>
</dbReference>
<evidence type="ECO:0000256" key="1">
    <source>
        <dbReference type="ARBA" id="ARBA00004236"/>
    </source>
</evidence>
<name>A0A061D673_BABBI</name>